<dbReference type="eggNOG" id="ENOG5032S9W">
    <property type="taxonomic scope" value="Bacteria"/>
</dbReference>
<dbReference type="HOGENOM" id="CLU_134391_0_0_9"/>
<evidence type="ECO:0008006" key="3">
    <source>
        <dbReference type="Google" id="ProtNLM"/>
    </source>
</evidence>
<name>A6TQB7_ALKMQ</name>
<reference evidence="2" key="1">
    <citation type="journal article" date="2016" name="Genome Announc.">
        <title>Complete genome sequence of Alkaliphilus metalliredigens strain QYMF, an alkaliphilic and metal-reducing bacterium isolated from borax-contaminated leachate ponds.</title>
        <authorList>
            <person name="Hwang C."/>
            <person name="Copeland A."/>
            <person name="Lucas S."/>
            <person name="Lapidus A."/>
            <person name="Barry K."/>
            <person name="Detter J.C."/>
            <person name="Glavina Del Rio T."/>
            <person name="Hammon N."/>
            <person name="Israni S."/>
            <person name="Dalin E."/>
            <person name="Tice H."/>
            <person name="Pitluck S."/>
            <person name="Chertkov O."/>
            <person name="Brettin T."/>
            <person name="Bruce D."/>
            <person name="Han C."/>
            <person name="Schmutz J."/>
            <person name="Larimer F."/>
            <person name="Land M.L."/>
            <person name="Hauser L."/>
            <person name="Kyrpides N."/>
            <person name="Mikhailova N."/>
            <person name="Ye Q."/>
            <person name="Zhou J."/>
            <person name="Richardson P."/>
            <person name="Fields M.W."/>
        </authorList>
    </citation>
    <scope>NUCLEOTIDE SEQUENCE [LARGE SCALE GENOMIC DNA]</scope>
    <source>
        <strain evidence="2">QYMF</strain>
    </source>
</reference>
<dbReference type="Proteomes" id="UP000001572">
    <property type="component" value="Chromosome"/>
</dbReference>
<dbReference type="InterPro" id="IPR021525">
    <property type="entry name" value="DUF3189"/>
</dbReference>
<dbReference type="STRING" id="293826.Amet_2227"/>
<proteinExistence type="predicted"/>
<keyword evidence="2" id="KW-1185">Reference proteome</keyword>
<evidence type="ECO:0000313" key="2">
    <source>
        <dbReference type="Proteomes" id="UP000001572"/>
    </source>
</evidence>
<evidence type="ECO:0000313" key="1">
    <source>
        <dbReference type="EMBL" id="ABR48385.1"/>
    </source>
</evidence>
<gene>
    <name evidence="1" type="ordered locus">Amet_2227</name>
</gene>
<sequence length="153" mass="17398">MYVVYHCVGGAHSSVTASAIHLNKLPINHRPSLEDLLNIPYYDTLTIKDRGKIIYRGTDEDGHRIHTLGRQFVPHLVVPIIQETWSLLEGTDANLVMVSTMPTVNFLMRVGGFSSRRMNWVSFGRPIVARGTLQTYFNLTEIVKETKKRLSFI</sequence>
<dbReference type="OrthoDB" id="1680616at2"/>
<organism evidence="1 2">
    <name type="scientific">Alkaliphilus metalliredigens (strain QYMF)</name>
    <dbReference type="NCBI Taxonomy" id="293826"/>
    <lineage>
        <taxon>Bacteria</taxon>
        <taxon>Bacillati</taxon>
        <taxon>Bacillota</taxon>
        <taxon>Clostridia</taxon>
        <taxon>Peptostreptococcales</taxon>
        <taxon>Natronincolaceae</taxon>
        <taxon>Alkaliphilus</taxon>
    </lineage>
</organism>
<dbReference type="Pfam" id="PF11385">
    <property type="entry name" value="DUF3189"/>
    <property type="match status" value="1"/>
</dbReference>
<accession>A6TQB7</accession>
<protein>
    <recommendedName>
        <fullName evidence="3">DUF3189 family protein</fullName>
    </recommendedName>
</protein>
<dbReference type="KEGG" id="amt:Amet_2227"/>
<dbReference type="EMBL" id="CP000724">
    <property type="protein sequence ID" value="ABR48385.1"/>
    <property type="molecule type" value="Genomic_DNA"/>
</dbReference>
<dbReference type="AlphaFoldDB" id="A6TQB7"/>